<dbReference type="EMBL" id="JBHUKR010000011">
    <property type="protein sequence ID" value="MFD2419114.1"/>
    <property type="molecule type" value="Genomic_DNA"/>
</dbReference>
<accession>A0ABW5FY70</accession>
<dbReference type="Proteomes" id="UP001597417">
    <property type="component" value="Unassembled WGS sequence"/>
</dbReference>
<comment type="caution">
    <text evidence="2">The sequence shown here is derived from an EMBL/GenBank/DDBJ whole genome shotgun (WGS) entry which is preliminary data.</text>
</comment>
<keyword evidence="3" id="KW-1185">Reference proteome</keyword>
<protein>
    <recommendedName>
        <fullName evidence="4">SurA N-terminal domain-containing protein</fullName>
    </recommendedName>
</protein>
<dbReference type="PROSITE" id="PS51257">
    <property type="entry name" value="PROKAR_LIPOPROTEIN"/>
    <property type="match status" value="1"/>
</dbReference>
<evidence type="ECO:0000313" key="3">
    <source>
        <dbReference type="Proteomes" id="UP001597417"/>
    </source>
</evidence>
<feature type="chain" id="PRO_5045694247" description="SurA N-terminal domain-containing protein" evidence="1">
    <location>
        <begin position="33"/>
        <end position="323"/>
    </location>
</feature>
<reference evidence="3" key="1">
    <citation type="journal article" date="2019" name="Int. J. Syst. Evol. Microbiol.">
        <title>The Global Catalogue of Microorganisms (GCM) 10K type strain sequencing project: providing services to taxonomists for standard genome sequencing and annotation.</title>
        <authorList>
            <consortium name="The Broad Institute Genomics Platform"/>
            <consortium name="The Broad Institute Genome Sequencing Center for Infectious Disease"/>
            <person name="Wu L."/>
            <person name="Ma J."/>
        </authorList>
    </citation>
    <scope>NUCLEOTIDE SEQUENCE [LARGE SCALE GENOMIC DNA]</scope>
    <source>
        <strain evidence="3">CGMCC 4.7645</strain>
    </source>
</reference>
<feature type="signal peptide" evidence="1">
    <location>
        <begin position="1"/>
        <end position="32"/>
    </location>
</feature>
<keyword evidence="1" id="KW-0732">Signal</keyword>
<evidence type="ECO:0000313" key="2">
    <source>
        <dbReference type="EMBL" id="MFD2419114.1"/>
    </source>
</evidence>
<proteinExistence type="predicted"/>
<evidence type="ECO:0000256" key="1">
    <source>
        <dbReference type="SAM" id="SignalP"/>
    </source>
</evidence>
<dbReference type="RefSeq" id="WP_378267128.1">
    <property type="nucleotide sequence ID" value="NZ_JBHUKR010000011.1"/>
</dbReference>
<organism evidence="2 3">
    <name type="scientific">Amycolatopsis pigmentata</name>
    <dbReference type="NCBI Taxonomy" id="450801"/>
    <lineage>
        <taxon>Bacteria</taxon>
        <taxon>Bacillati</taxon>
        <taxon>Actinomycetota</taxon>
        <taxon>Actinomycetes</taxon>
        <taxon>Pseudonocardiales</taxon>
        <taxon>Pseudonocardiaceae</taxon>
        <taxon>Amycolatopsis</taxon>
    </lineage>
</organism>
<evidence type="ECO:0008006" key="4">
    <source>
        <dbReference type="Google" id="ProtNLM"/>
    </source>
</evidence>
<gene>
    <name evidence="2" type="ORF">ACFSXZ_22540</name>
</gene>
<sequence length="323" mass="33948">MGRPRALRGVTAVLALCLLVAGCGSGPSQVRAAAFLPGHEISVDQVQQLIDRAVQEQPAAQQLAQQHKLDQVGREAVRQLVLHDLITRAASREGLTTDPALATQLAASLDRPVSINDVDPSQLATAIVARVRDHGEYASDYLLERALGAKYFDKLAITFDYTTVSSDDGATRRDKAFAKAAEMAASPDSAAKVVAADTAAGQEARTGMRFAAVQSPDLASTVLYGVPAGTVVTFEADPGQALWLVAVIRQRDAGTPVSVDQASTPTAGQLASLGIRLLQPYLSDTGVKINPRYGVWDPVAMDLAPSAAESTGLVLPVKGYVQP</sequence>
<name>A0ABW5FY70_9PSEU</name>